<name>A0A542EFX5_9MICO</name>
<dbReference type="Proteomes" id="UP000320806">
    <property type="component" value="Unassembled WGS sequence"/>
</dbReference>
<reference evidence="1 2" key="1">
    <citation type="submission" date="2019-06" db="EMBL/GenBank/DDBJ databases">
        <title>Sequencing the genomes of 1000 actinobacteria strains.</title>
        <authorList>
            <person name="Klenk H.-P."/>
        </authorList>
    </citation>
    <scope>NUCLEOTIDE SEQUENCE [LARGE SCALE GENOMIC DNA]</scope>
    <source>
        <strain evidence="1 2">DSM 19828</strain>
    </source>
</reference>
<evidence type="ECO:0008006" key="3">
    <source>
        <dbReference type="Google" id="ProtNLM"/>
    </source>
</evidence>
<dbReference type="PROSITE" id="PS51257">
    <property type="entry name" value="PROKAR_LIPOPROTEIN"/>
    <property type="match status" value="1"/>
</dbReference>
<keyword evidence="2" id="KW-1185">Reference proteome</keyword>
<comment type="caution">
    <text evidence="1">The sequence shown here is derived from an EMBL/GenBank/DDBJ whole genome shotgun (WGS) entry which is preliminary data.</text>
</comment>
<proteinExistence type="predicted"/>
<evidence type="ECO:0000313" key="1">
    <source>
        <dbReference type="EMBL" id="TQJ14242.1"/>
    </source>
</evidence>
<protein>
    <recommendedName>
        <fullName evidence="3">Peptidase MA superfamily protein</fullName>
    </recommendedName>
</protein>
<dbReference type="AlphaFoldDB" id="A0A542EFX5"/>
<dbReference type="OrthoDB" id="5242307at2"/>
<accession>A0A542EFX5</accession>
<gene>
    <name evidence="1" type="ORF">FB459_1690</name>
</gene>
<evidence type="ECO:0000313" key="2">
    <source>
        <dbReference type="Proteomes" id="UP000320806"/>
    </source>
</evidence>
<dbReference type="RefSeq" id="WP_141928104.1">
    <property type="nucleotide sequence ID" value="NZ_BAABCI010000034.1"/>
</dbReference>
<dbReference type="EMBL" id="VFMO01000001">
    <property type="protein sequence ID" value="TQJ14242.1"/>
    <property type="molecule type" value="Genomic_DNA"/>
</dbReference>
<sequence length="278" mass="29394">MAEVHRRGALTGFAGLVGVAVLTSCGRSVESESFETSATSARSTNRARTVLDAQGVPTQLRAAVSRDVEKAASIVTSLWGDQSPWPSAGAHVRAFADHDAFVAAGGDRNARSVTATTTEDGTVLISPSLLESPSAARVFVLSHEFTHVRLGVRSAAARWVAEGAAELTAWHASGLSFAQYAPTFVRRVRAGDRPHGPPSDAQLDSDAADVQRAYQHACAYSDFLLTRTDPVGYRRFVVSAVAGGRPVDDLFDATFAATQRALSASFAEHLAKLASGRR</sequence>
<organism evidence="1 2">
    <name type="scientific">Yimella lutea</name>
    <dbReference type="NCBI Taxonomy" id="587872"/>
    <lineage>
        <taxon>Bacteria</taxon>
        <taxon>Bacillati</taxon>
        <taxon>Actinomycetota</taxon>
        <taxon>Actinomycetes</taxon>
        <taxon>Micrococcales</taxon>
        <taxon>Dermacoccaceae</taxon>
        <taxon>Yimella</taxon>
    </lineage>
</organism>